<organism evidence="1 2">
    <name type="scientific">Candidatus Magasanikbacteria bacterium RIFCSPHIGHO2_02_FULL_51_14</name>
    <dbReference type="NCBI Taxonomy" id="1798683"/>
    <lineage>
        <taxon>Bacteria</taxon>
        <taxon>Candidatus Magasanikiibacteriota</taxon>
    </lineage>
</organism>
<proteinExistence type="predicted"/>
<dbReference type="AlphaFoldDB" id="A0A1F6MDI4"/>
<gene>
    <name evidence="1" type="ORF">A3C90_04015</name>
</gene>
<protein>
    <recommendedName>
        <fullName evidence="3">General secretion pathway GspH domain-containing protein</fullName>
    </recommendedName>
</protein>
<evidence type="ECO:0000313" key="2">
    <source>
        <dbReference type="Proteomes" id="UP000177457"/>
    </source>
</evidence>
<sequence>MLSVALVGFRSFGDDTELNGTAHEIVAALELARDKTLASENASQYGVHFENDAYTLFSGTAYDPNAGDNERHALSAKLELYDIALGGGSDVVFGRVSGTTTNAGSVGLRLADKPSAVKTISILLSGATGLAASVTSTDARITDTRHVHFDLGWSIQNAVTLSLVFSDPPNPSVREDVAMANYFNADQSKFDWSGAVSVNGSSQILRVQTHALDEFDTLLSIRRDRRYNSKAVSILIDGKQIVSYAPDGTATVGGFGGTMEVQ</sequence>
<comment type="caution">
    <text evidence="1">The sequence shown here is derived from an EMBL/GenBank/DDBJ whole genome shotgun (WGS) entry which is preliminary data.</text>
</comment>
<dbReference type="STRING" id="1798683.A3C90_04015"/>
<evidence type="ECO:0008006" key="3">
    <source>
        <dbReference type="Google" id="ProtNLM"/>
    </source>
</evidence>
<name>A0A1F6MDI4_9BACT</name>
<dbReference type="EMBL" id="MFQE01000065">
    <property type="protein sequence ID" value="OGH69711.1"/>
    <property type="molecule type" value="Genomic_DNA"/>
</dbReference>
<evidence type="ECO:0000313" key="1">
    <source>
        <dbReference type="EMBL" id="OGH69711.1"/>
    </source>
</evidence>
<reference evidence="1 2" key="1">
    <citation type="journal article" date="2016" name="Nat. Commun.">
        <title>Thousands of microbial genomes shed light on interconnected biogeochemical processes in an aquifer system.</title>
        <authorList>
            <person name="Anantharaman K."/>
            <person name="Brown C.T."/>
            <person name="Hug L.A."/>
            <person name="Sharon I."/>
            <person name="Castelle C.J."/>
            <person name="Probst A.J."/>
            <person name="Thomas B.C."/>
            <person name="Singh A."/>
            <person name="Wilkins M.J."/>
            <person name="Karaoz U."/>
            <person name="Brodie E.L."/>
            <person name="Williams K.H."/>
            <person name="Hubbard S.S."/>
            <person name="Banfield J.F."/>
        </authorList>
    </citation>
    <scope>NUCLEOTIDE SEQUENCE [LARGE SCALE GENOMIC DNA]</scope>
</reference>
<dbReference type="Proteomes" id="UP000177457">
    <property type="component" value="Unassembled WGS sequence"/>
</dbReference>
<accession>A0A1F6MDI4</accession>